<name>E1QXD1_OLSUV</name>
<reference evidence="3 4" key="1">
    <citation type="journal article" date="2010" name="Stand. Genomic Sci.">
        <title>Complete genome sequence of Olsenella uli type strain (VPI D76D-27C).</title>
        <authorList>
            <person name="Goker M."/>
            <person name="Held B."/>
            <person name="Lucas S."/>
            <person name="Nolan M."/>
            <person name="Yasawong M."/>
            <person name="Glavina Del Rio T."/>
            <person name="Tice H."/>
            <person name="Cheng J.F."/>
            <person name="Bruce D."/>
            <person name="Detter J.C."/>
            <person name="Tapia R."/>
            <person name="Han C."/>
            <person name="Goodwin L."/>
            <person name="Pitluck S."/>
            <person name="Liolios K."/>
            <person name="Ivanova N."/>
            <person name="Mavromatis K."/>
            <person name="Mikhailova N."/>
            <person name="Pati A."/>
            <person name="Chen A."/>
            <person name="Palaniappan K."/>
            <person name="Land M."/>
            <person name="Hauser L."/>
            <person name="Chang Y.J."/>
            <person name="Jeffries C.D."/>
            <person name="Rohde M."/>
            <person name="Sikorski J."/>
            <person name="Pukall R."/>
            <person name="Woyke T."/>
            <person name="Bristow J."/>
            <person name="Eisen J.A."/>
            <person name="Markowitz V."/>
            <person name="Hugenholtz P."/>
            <person name="Kyrpides N.C."/>
            <person name="Klenk H.P."/>
            <person name="Lapidus A."/>
        </authorList>
    </citation>
    <scope>NUCLEOTIDE SEQUENCE [LARGE SCALE GENOMIC DNA]</scope>
    <source>
        <strain evidence="4">ATCC 49627 / DSM 7084 / CIP 109912 / JCM 12494 / NCIMB 702895 / VPI D76D-27C</strain>
    </source>
</reference>
<accession>E1QXD1</accession>
<evidence type="ECO:0000313" key="3">
    <source>
        <dbReference type="EMBL" id="ADK68784.1"/>
    </source>
</evidence>
<keyword evidence="2" id="KW-0472">Membrane</keyword>
<dbReference type="Proteomes" id="UP000000333">
    <property type="component" value="Chromosome"/>
</dbReference>
<evidence type="ECO:0000256" key="1">
    <source>
        <dbReference type="SAM" id="MobiDB-lite"/>
    </source>
</evidence>
<keyword evidence="2" id="KW-0812">Transmembrane</keyword>
<dbReference type="EMBL" id="CP002106">
    <property type="protein sequence ID" value="ADK68784.1"/>
    <property type="molecule type" value="Genomic_DNA"/>
</dbReference>
<dbReference type="KEGG" id="ols:Olsu_1694"/>
<evidence type="ECO:0000313" key="4">
    <source>
        <dbReference type="Proteomes" id="UP000000333"/>
    </source>
</evidence>
<evidence type="ECO:0000256" key="2">
    <source>
        <dbReference type="SAM" id="Phobius"/>
    </source>
</evidence>
<sequence>MWEVVGQGVICIAIAVVCAAFAVRGVVPGLMAVLVVVATYGAFKTFVSKAYPRTITISEECISFESLGRTDSYRLKDVHDIRVREYPSELRMYVRMDNDGFLRGRYWVHAQWFSDGEELFSRVCELEDRLNPNTLKARARRGASSQGASGRGKKP</sequence>
<organism evidence="3 4">
    <name type="scientific">Olsenella uli (strain ATCC 49627 / DSM 7084 / CCUG 31166 / CIP 109912 / JCM 12494 / LMG 11480 / NCIMB 702895 / VPI D76D-27C)</name>
    <name type="common">Lactobacillus uli</name>
    <dbReference type="NCBI Taxonomy" id="633147"/>
    <lineage>
        <taxon>Bacteria</taxon>
        <taxon>Bacillati</taxon>
        <taxon>Actinomycetota</taxon>
        <taxon>Coriobacteriia</taxon>
        <taxon>Coriobacteriales</taxon>
        <taxon>Atopobiaceae</taxon>
        <taxon>Olsenella</taxon>
    </lineage>
</organism>
<dbReference type="eggNOG" id="ENOG5032Y5F">
    <property type="taxonomic scope" value="Bacteria"/>
</dbReference>
<keyword evidence="2" id="KW-1133">Transmembrane helix</keyword>
<keyword evidence="4" id="KW-1185">Reference proteome</keyword>
<proteinExistence type="predicted"/>
<gene>
    <name evidence="3" type="ordered locus">Olsu_1694</name>
</gene>
<dbReference type="AlphaFoldDB" id="E1QXD1"/>
<dbReference type="HOGENOM" id="CLU_122713_0_0_11"/>
<feature type="region of interest" description="Disordered" evidence="1">
    <location>
        <begin position="135"/>
        <end position="155"/>
    </location>
</feature>
<feature type="transmembrane region" description="Helical" evidence="2">
    <location>
        <begin position="12"/>
        <end position="43"/>
    </location>
</feature>
<protein>
    <submittedName>
        <fullName evidence="3">Uncharacterized protein</fullName>
    </submittedName>
</protein>